<evidence type="ECO:0000313" key="3">
    <source>
        <dbReference type="EMBL" id="EFA79665.1"/>
    </source>
</evidence>
<dbReference type="GO" id="GO:0016020">
    <property type="term" value="C:membrane"/>
    <property type="evidence" value="ECO:0007669"/>
    <property type="project" value="TreeGrafter"/>
</dbReference>
<comment type="caution">
    <text evidence="3">The sequence shown here is derived from an EMBL/GenBank/DDBJ whole genome shotgun (WGS) entry which is preliminary data.</text>
</comment>
<evidence type="ECO:0000256" key="2">
    <source>
        <dbReference type="SAM" id="MobiDB-lite"/>
    </source>
</evidence>
<accession>D3BG73</accession>
<dbReference type="SUPFAM" id="SSF144000">
    <property type="entry name" value="Oxysterol-binding protein-like"/>
    <property type="match status" value="1"/>
</dbReference>
<dbReference type="STRING" id="670386.D3BG73"/>
<dbReference type="AlphaFoldDB" id="D3BG73"/>
<dbReference type="RefSeq" id="XP_020431786.1">
    <property type="nucleotide sequence ID" value="XM_020578359.1"/>
</dbReference>
<dbReference type="Pfam" id="PF01237">
    <property type="entry name" value="Oxysterol_BP"/>
    <property type="match status" value="1"/>
</dbReference>
<dbReference type="FunCoup" id="D3BG73">
    <property type="interactions" value="128"/>
</dbReference>
<dbReference type="InParanoid" id="D3BG73"/>
<gene>
    <name evidence="3" type="primary">osbH</name>
    <name evidence="3" type="ORF">PPL_07524</name>
</gene>
<dbReference type="GO" id="GO:0005829">
    <property type="term" value="C:cytosol"/>
    <property type="evidence" value="ECO:0007669"/>
    <property type="project" value="TreeGrafter"/>
</dbReference>
<name>D3BG73_HETP5</name>
<feature type="region of interest" description="Disordered" evidence="2">
    <location>
        <begin position="13"/>
        <end position="33"/>
    </location>
</feature>
<dbReference type="InterPro" id="IPR037239">
    <property type="entry name" value="OSBP_sf"/>
</dbReference>
<reference evidence="3 4" key="1">
    <citation type="journal article" date="2011" name="Genome Res.">
        <title>Phylogeny-wide analysis of social amoeba genomes highlights ancient origins for complex intercellular communication.</title>
        <authorList>
            <person name="Heidel A.J."/>
            <person name="Lawal H.M."/>
            <person name="Felder M."/>
            <person name="Schilde C."/>
            <person name="Helps N.R."/>
            <person name="Tunggal B."/>
            <person name="Rivero F."/>
            <person name="John U."/>
            <person name="Schleicher M."/>
            <person name="Eichinger L."/>
            <person name="Platzer M."/>
            <person name="Noegel A.A."/>
            <person name="Schaap P."/>
            <person name="Gloeckner G."/>
        </authorList>
    </citation>
    <scope>NUCLEOTIDE SEQUENCE [LARGE SCALE GENOMIC DNA]</scope>
    <source>
        <strain evidence="4">ATCC 26659 / Pp 5 / PN500</strain>
    </source>
</reference>
<dbReference type="PANTHER" id="PTHR10972:SF136">
    <property type="entry name" value="OXYSTEROL-BINDING PROTEIN 8"/>
    <property type="match status" value="1"/>
</dbReference>
<dbReference type="InterPro" id="IPR000648">
    <property type="entry name" value="Oxysterol-bd"/>
</dbReference>
<evidence type="ECO:0000256" key="1">
    <source>
        <dbReference type="ARBA" id="ARBA00008842"/>
    </source>
</evidence>
<dbReference type="PANTHER" id="PTHR10972">
    <property type="entry name" value="OXYSTEROL-BINDING PROTEIN-RELATED"/>
    <property type="match status" value="1"/>
</dbReference>
<feature type="compositionally biased region" description="Polar residues" evidence="2">
    <location>
        <begin position="13"/>
        <end position="28"/>
    </location>
</feature>
<dbReference type="Proteomes" id="UP000001396">
    <property type="component" value="Unassembled WGS sequence"/>
</dbReference>
<sequence length="406" mass="46393">MWNYMKSLVGGDSNLQVEENGDNKGQTPDDQEQRKGLFKQLSSYVGKDITSMISLPVWIFEPVSFLQVMSEPLQYSALLDKAVASTSPYHRLAYLAAFNCGLYSTAIRTKKPFNPILGETFEVVQDGDNGFKFIAEQVSHHPPIGVSETTTSEYTLQLETELKSKFYGNSSEVEIAGTNHFILNKTGEHYTWGHLVTSCHNIIIGYMWLDHYGDLVIENHTTGDKCVLKFAKSGWLGAGRYTVSGEIMDSEEQVRYRLVGKWNENLVLYEVMSNGQNSPNGTTIWEASKEQITSKFNFPKWLEDNVIALTPEYEKILPATDSRMRTDRRALEAGDLDTAGKQKHILEEKQREDKKARVAANQEYETKYFNKVDDADHKYRWKFNGKYWEEREERIKAASSNLNLKI</sequence>
<organism evidence="3 4">
    <name type="scientific">Heterostelium pallidum (strain ATCC 26659 / Pp 5 / PN500)</name>
    <name type="common">Cellular slime mold</name>
    <name type="synonym">Polysphondylium pallidum</name>
    <dbReference type="NCBI Taxonomy" id="670386"/>
    <lineage>
        <taxon>Eukaryota</taxon>
        <taxon>Amoebozoa</taxon>
        <taxon>Evosea</taxon>
        <taxon>Eumycetozoa</taxon>
        <taxon>Dictyostelia</taxon>
        <taxon>Acytosteliales</taxon>
        <taxon>Acytosteliaceae</taxon>
        <taxon>Heterostelium</taxon>
    </lineage>
</organism>
<dbReference type="OMA" id="MSEPLQY"/>
<dbReference type="Gene3D" id="2.40.160.120">
    <property type="match status" value="1"/>
</dbReference>
<keyword evidence="4" id="KW-1185">Reference proteome</keyword>
<dbReference type="GO" id="GO:0032934">
    <property type="term" value="F:sterol binding"/>
    <property type="evidence" value="ECO:0007669"/>
    <property type="project" value="TreeGrafter"/>
</dbReference>
<dbReference type="EMBL" id="ADBJ01000033">
    <property type="protein sequence ID" value="EFA79665.1"/>
    <property type="molecule type" value="Genomic_DNA"/>
</dbReference>
<dbReference type="GeneID" id="31363005"/>
<proteinExistence type="inferred from homology"/>
<dbReference type="GO" id="GO:0120009">
    <property type="term" value="P:intermembrane lipid transfer"/>
    <property type="evidence" value="ECO:0007669"/>
    <property type="project" value="UniProtKB-ARBA"/>
</dbReference>
<protein>
    <submittedName>
        <fullName evidence="3">Oxysterol binding family protein</fullName>
    </submittedName>
</protein>
<dbReference type="FunFam" id="2.40.160.120:FF:000001">
    <property type="entry name" value="Oxysterol-binding protein"/>
    <property type="match status" value="1"/>
</dbReference>
<evidence type="ECO:0000313" key="4">
    <source>
        <dbReference type="Proteomes" id="UP000001396"/>
    </source>
</evidence>
<comment type="similarity">
    <text evidence="1">Belongs to the OSBP family.</text>
</comment>
<dbReference type="Gene3D" id="3.30.70.3490">
    <property type="match status" value="1"/>
</dbReference>